<gene>
    <name evidence="2" type="ORF">E2N92_00665</name>
</gene>
<evidence type="ECO:0000256" key="1">
    <source>
        <dbReference type="SAM" id="MobiDB-lite"/>
    </source>
</evidence>
<dbReference type="AlphaFoldDB" id="A0A8G1EEF4"/>
<name>A0A8G1EEF4_9EURY</name>
<protein>
    <submittedName>
        <fullName evidence="2">Uncharacterized protein</fullName>
    </submittedName>
</protein>
<keyword evidence="3" id="KW-1185">Reference proteome</keyword>
<feature type="region of interest" description="Disordered" evidence="1">
    <location>
        <begin position="238"/>
        <end position="257"/>
    </location>
</feature>
<proteinExistence type="predicted"/>
<dbReference type="KEGG" id="mfk:E2N92_00665"/>
<organism evidence="2 3">
    <name type="scientific">Methanofollis formosanus</name>
    <dbReference type="NCBI Taxonomy" id="299308"/>
    <lineage>
        <taxon>Archaea</taxon>
        <taxon>Methanobacteriati</taxon>
        <taxon>Methanobacteriota</taxon>
        <taxon>Stenosarchaea group</taxon>
        <taxon>Methanomicrobia</taxon>
        <taxon>Methanomicrobiales</taxon>
        <taxon>Methanomicrobiaceae</taxon>
        <taxon>Methanofollis</taxon>
    </lineage>
</organism>
<reference evidence="2" key="1">
    <citation type="journal article" date="2005" name="Int. J. Syst. Evol. Microbiol.">
        <title>Methanofollis formosanus sp. nov., isolated from a fish pond.</title>
        <authorList>
            <person name="Wu S.Y."/>
            <person name="Chen S.C."/>
            <person name="Lai M.C."/>
        </authorList>
    </citation>
    <scope>NUCLEOTIDE SEQUENCE</scope>
    <source>
        <strain evidence="2">ML15</strain>
    </source>
</reference>
<evidence type="ECO:0000313" key="2">
    <source>
        <dbReference type="EMBL" id="QYZ78045.1"/>
    </source>
</evidence>
<evidence type="ECO:0000313" key="3">
    <source>
        <dbReference type="Proteomes" id="UP000826709"/>
    </source>
</evidence>
<accession>A0A8G1EEF4</accession>
<reference evidence="2" key="2">
    <citation type="submission" date="2019-03" db="EMBL/GenBank/DDBJ databases">
        <authorList>
            <person name="Chen S.-C."/>
            <person name="Wu S.-Y."/>
            <person name="Lai M.-C."/>
        </authorList>
    </citation>
    <scope>NUCLEOTIDE SEQUENCE</scope>
    <source>
        <strain evidence="2">ML15</strain>
    </source>
</reference>
<dbReference type="RefSeq" id="WP_220681783.1">
    <property type="nucleotide sequence ID" value="NZ_CP037968.1"/>
</dbReference>
<dbReference type="Proteomes" id="UP000826709">
    <property type="component" value="Chromosome"/>
</dbReference>
<dbReference type="EMBL" id="CP037968">
    <property type="protein sequence ID" value="QYZ78045.1"/>
    <property type="molecule type" value="Genomic_DNA"/>
</dbReference>
<sequence length="257" mass="29725">MYRRRICRHALDQIILGKKVPCFEKVTGTFASAMDRGLLPRDLDRDLEEEWNIYCTIIKMLRRWPACTPTESVEHLAQAEGKTPLEDHPAWSARVSVIIEAFVEHDNTIFPSQSVSNHIHRRHLTALPGAEEKKTWRDLGESDEIDETFPRLEEVYSRVLPQEEDPGELNQRWGVVIVRGVYWAAQKHYRETDTIPSFCMLAARLGISVGMRHFPMALYTWVAIRDLHREINRQMNAVDDRKADASSAAHRRPENEG</sequence>